<organism evidence="6 7">
    <name type="scientific">Exocentrus adspersus</name>
    <dbReference type="NCBI Taxonomy" id="1586481"/>
    <lineage>
        <taxon>Eukaryota</taxon>
        <taxon>Metazoa</taxon>
        <taxon>Ecdysozoa</taxon>
        <taxon>Arthropoda</taxon>
        <taxon>Hexapoda</taxon>
        <taxon>Insecta</taxon>
        <taxon>Pterygota</taxon>
        <taxon>Neoptera</taxon>
        <taxon>Endopterygota</taxon>
        <taxon>Coleoptera</taxon>
        <taxon>Polyphaga</taxon>
        <taxon>Cucujiformia</taxon>
        <taxon>Chrysomeloidea</taxon>
        <taxon>Cerambycidae</taxon>
        <taxon>Lamiinae</taxon>
        <taxon>Acanthocinini</taxon>
        <taxon>Exocentrus</taxon>
    </lineage>
</organism>
<evidence type="ECO:0000256" key="4">
    <source>
        <dbReference type="ARBA" id="ARBA00022833"/>
    </source>
</evidence>
<proteinExistence type="predicted"/>
<keyword evidence="2" id="KW-0479">Metal-binding</keyword>
<name>A0AAV8VHA0_9CUCU</name>
<dbReference type="Gene3D" id="1.10.10.1070">
    <property type="entry name" value="Zinc finger, BED domain-containing"/>
    <property type="match status" value="1"/>
</dbReference>
<dbReference type="SUPFAM" id="SSF53098">
    <property type="entry name" value="Ribonuclease H-like"/>
    <property type="match status" value="1"/>
</dbReference>
<accession>A0AAV8VHA0</accession>
<keyword evidence="7" id="KW-1185">Reference proteome</keyword>
<evidence type="ECO:0000313" key="7">
    <source>
        <dbReference type="Proteomes" id="UP001159042"/>
    </source>
</evidence>
<evidence type="ECO:0008006" key="8">
    <source>
        <dbReference type="Google" id="ProtNLM"/>
    </source>
</evidence>
<dbReference type="GO" id="GO:0008270">
    <property type="term" value="F:zinc ion binding"/>
    <property type="evidence" value="ECO:0007669"/>
    <property type="project" value="UniProtKB-KW"/>
</dbReference>
<evidence type="ECO:0000256" key="3">
    <source>
        <dbReference type="ARBA" id="ARBA00022771"/>
    </source>
</evidence>
<gene>
    <name evidence="6" type="ORF">NQ315_013983</name>
</gene>
<dbReference type="PANTHER" id="PTHR46481">
    <property type="entry name" value="ZINC FINGER BED DOMAIN-CONTAINING PROTEIN 4"/>
    <property type="match status" value="1"/>
</dbReference>
<keyword evidence="3" id="KW-0863">Zinc-finger</keyword>
<dbReference type="InterPro" id="IPR012337">
    <property type="entry name" value="RNaseH-like_sf"/>
</dbReference>
<keyword evidence="4" id="KW-0862">Zinc</keyword>
<keyword evidence="5" id="KW-0539">Nucleus</keyword>
<evidence type="ECO:0000313" key="6">
    <source>
        <dbReference type="EMBL" id="KAJ8913578.1"/>
    </source>
</evidence>
<comment type="caution">
    <text evidence="6">The sequence shown here is derived from an EMBL/GenBank/DDBJ whole genome shotgun (WGS) entry which is preliminary data.</text>
</comment>
<evidence type="ECO:0000256" key="1">
    <source>
        <dbReference type="ARBA" id="ARBA00004123"/>
    </source>
</evidence>
<dbReference type="EMBL" id="JANEYG010000091">
    <property type="protein sequence ID" value="KAJ8913578.1"/>
    <property type="molecule type" value="Genomic_DNA"/>
</dbReference>
<evidence type="ECO:0000256" key="2">
    <source>
        <dbReference type="ARBA" id="ARBA00022723"/>
    </source>
</evidence>
<sequence>MKSHLEKFHREDLNKKQAELLHSAGQPQAQTITNNQPTIIHALQKMRVWNINIPQARQYHYLIGEMICLDNQPFSIVNDTGFKRLINKAVPNYNIPSDKYFRENIIPDIYERTKTTLKEKLKKMTGNISFTTDIWTCSYTNNSFISLTGHWLDTINITTSNNNVSWKRCSFVLACKHFPGSHTGEAIATALTNLLKDWDLKTEQVHLIIADNAVNMSKGINEAGLNYQPCFVHTLQLVIKDAMGSQRAITDLFAKAKQIVGHFNHSSLACYNLEQIQLRLKMGFPKKTYSSK</sequence>
<protein>
    <recommendedName>
        <fullName evidence="8">Transposase</fullName>
    </recommendedName>
</protein>
<dbReference type="Proteomes" id="UP001159042">
    <property type="component" value="Unassembled WGS sequence"/>
</dbReference>
<reference evidence="6 7" key="1">
    <citation type="journal article" date="2023" name="Insect Mol. Biol.">
        <title>Genome sequencing provides insights into the evolution of gene families encoding plant cell wall-degrading enzymes in longhorned beetles.</title>
        <authorList>
            <person name="Shin N.R."/>
            <person name="Okamura Y."/>
            <person name="Kirsch R."/>
            <person name="Pauchet Y."/>
        </authorList>
    </citation>
    <scope>NUCLEOTIDE SEQUENCE [LARGE SCALE GENOMIC DNA]</scope>
    <source>
        <strain evidence="6">EAD_L_NR</strain>
    </source>
</reference>
<evidence type="ECO:0000256" key="5">
    <source>
        <dbReference type="ARBA" id="ARBA00023242"/>
    </source>
</evidence>
<dbReference type="InterPro" id="IPR052035">
    <property type="entry name" value="ZnF_BED_domain_contain"/>
</dbReference>
<dbReference type="SUPFAM" id="SSF140996">
    <property type="entry name" value="Hermes dimerisation domain"/>
    <property type="match status" value="1"/>
</dbReference>
<dbReference type="GO" id="GO:0005634">
    <property type="term" value="C:nucleus"/>
    <property type="evidence" value="ECO:0007669"/>
    <property type="project" value="UniProtKB-SubCell"/>
</dbReference>
<dbReference type="AlphaFoldDB" id="A0AAV8VHA0"/>
<dbReference type="PANTHER" id="PTHR46481:SF10">
    <property type="entry name" value="ZINC FINGER BED DOMAIN-CONTAINING PROTEIN 39"/>
    <property type="match status" value="1"/>
</dbReference>
<comment type="subcellular location">
    <subcellularLocation>
        <location evidence="1">Nucleus</location>
    </subcellularLocation>
</comment>